<evidence type="ECO:0000313" key="3">
    <source>
        <dbReference type="Proteomes" id="UP000291213"/>
    </source>
</evidence>
<evidence type="ECO:0000256" key="1">
    <source>
        <dbReference type="SAM" id="Phobius"/>
    </source>
</evidence>
<dbReference type="AlphaFoldDB" id="A0A401H980"/>
<keyword evidence="1" id="KW-0472">Membrane</keyword>
<keyword evidence="1" id="KW-0812">Transmembrane</keyword>
<proteinExistence type="predicted"/>
<feature type="transmembrane region" description="Helical" evidence="1">
    <location>
        <begin position="88"/>
        <end position="104"/>
    </location>
</feature>
<feature type="transmembrane region" description="Helical" evidence="1">
    <location>
        <begin position="288"/>
        <end position="307"/>
    </location>
</feature>
<feature type="transmembrane region" description="Helical" evidence="1">
    <location>
        <begin position="210"/>
        <end position="239"/>
    </location>
</feature>
<accession>A0A401H980</accession>
<feature type="transmembrane region" description="Helical" evidence="1">
    <location>
        <begin position="21"/>
        <end position="45"/>
    </location>
</feature>
<reference evidence="2 3" key="1">
    <citation type="submission" date="2017-02" db="EMBL/GenBank/DDBJ databases">
        <title>isolation and characterization of a novel temperate virus Aeropyrum globular virus 1 infecting hyperthermophilic archaeon Aeropyrum.</title>
        <authorList>
            <person name="Yumiya M."/>
            <person name="Yoshida T."/>
            <person name="Sako Y."/>
        </authorList>
    </citation>
    <scope>NUCLEOTIDE SEQUENCE [LARGE SCALE GENOMIC DNA]</scope>
    <source>
        <strain evidence="2 3">YK1-12-2013</strain>
    </source>
</reference>
<feature type="transmembrane region" description="Helical" evidence="1">
    <location>
        <begin position="57"/>
        <end position="76"/>
    </location>
</feature>
<comment type="caution">
    <text evidence="2">The sequence shown here is derived from an EMBL/GenBank/DDBJ whole genome shotgun (WGS) entry which is preliminary data.</text>
</comment>
<feature type="transmembrane region" description="Helical" evidence="1">
    <location>
        <begin position="179"/>
        <end position="198"/>
    </location>
</feature>
<feature type="transmembrane region" description="Helical" evidence="1">
    <location>
        <begin position="259"/>
        <end position="281"/>
    </location>
</feature>
<feature type="transmembrane region" description="Helical" evidence="1">
    <location>
        <begin position="139"/>
        <end position="159"/>
    </location>
</feature>
<name>A0A401H980_AERPX</name>
<keyword evidence="1" id="KW-1133">Transmembrane helix</keyword>
<organism evidence="2 3">
    <name type="scientific">Aeropyrum pernix</name>
    <dbReference type="NCBI Taxonomy" id="56636"/>
    <lineage>
        <taxon>Archaea</taxon>
        <taxon>Thermoproteota</taxon>
        <taxon>Thermoprotei</taxon>
        <taxon>Desulfurococcales</taxon>
        <taxon>Desulfurococcaceae</taxon>
        <taxon>Aeropyrum</taxon>
    </lineage>
</organism>
<protein>
    <submittedName>
        <fullName evidence="2">Uncharacterized protein</fullName>
    </submittedName>
</protein>
<gene>
    <name evidence="2" type="ORF">apy_06270</name>
</gene>
<sequence length="385" mass="40912">MHAKTVETAILRVVLEIGLPPLHVGFIMAYSLLAASLSIFLGLALAEFDVVAHAVLAGYYAGLFFPMSVYTNFFTAAASGAPRPAKEYLPLLLAFILAAVAPLHGSTSTLATLFLLSQVFLLYYMALQARRFRKDALSRFSALAPPISGTGASLILLSASQLGFLDALMSLTLAFSTPVPLLMAPMAIGASIYGLGPARGKEAIIRLSPALTAIPASILSVLTLSINPYLLPLSLYLVVMRPWRIVSELIPMRRLKPPQLYLLSVHAATLAAIVSSLILASNSNIVEAGHAIMIGVIAPHALLHSIVRGGEIPFTRRPRSWTPIPPLLLAASTPLRFASKEASLALALLALSIHAASILDPHPRNIIPRAFRVEGGKRQSATTGG</sequence>
<feature type="transmembrane region" description="Helical" evidence="1">
    <location>
        <begin position="110"/>
        <end position="127"/>
    </location>
</feature>
<dbReference type="Proteomes" id="UP000291213">
    <property type="component" value="Unassembled WGS sequence"/>
</dbReference>
<dbReference type="EMBL" id="BDMD01000033">
    <property type="protein sequence ID" value="GBF08902.1"/>
    <property type="molecule type" value="Genomic_DNA"/>
</dbReference>
<evidence type="ECO:0000313" key="2">
    <source>
        <dbReference type="EMBL" id="GBF08902.1"/>
    </source>
</evidence>